<organism evidence="2 3">
    <name type="scientific">Prorocentrum cordatum</name>
    <dbReference type="NCBI Taxonomy" id="2364126"/>
    <lineage>
        <taxon>Eukaryota</taxon>
        <taxon>Sar</taxon>
        <taxon>Alveolata</taxon>
        <taxon>Dinophyceae</taxon>
        <taxon>Prorocentrales</taxon>
        <taxon>Prorocentraceae</taxon>
        <taxon>Prorocentrum</taxon>
    </lineage>
</organism>
<evidence type="ECO:0000313" key="2">
    <source>
        <dbReference type="EMBL" id="CAK0842061.1"/>
    </source>
</evidence>
<evidence type="ECO:0000313" key="3">
    <source>
        <dbReference type="Proteomes" id="UP001189429"/>
    </source>
</evidence>
<comment type="caution">
    <text evidence="2">The sequence shown here is derived from an EMBL/GenBank/DDBJ whole genome shotgun (WGS) entry which is preliminary data.</text>
</comment>
<dbReference type="EMBL" id="CAUYUJ010014504">
    <property type="protein sequence ID" value="CAK0842061.1"/>
    <property type="molecule type" value="Genomic_DNA"/>
</dbReference>
<name>A0ABN9TA49_9DINO</name>
<proteinExistence type="predicted"/>
<dbReference type="Gene3D" id="3.30.420.10">
    <property type="entry name" value="Ribonuclease H-like superfamily/Ribonuclease H"/>
    <property type="match status" value="1"/>
</dbReference>
<reference evidence="2" key="1">
    <citation type="submission" date="2023-10" db="EMBL/GenBank/DDBJ databases">
        <authorList>
            <person name="Chen Y."/>
            <person name="Shah S."/>
            <person name="Dougan E. K."/>
            <person name="Thang M."/>
            <person name="Chan C."/>
        </authorList>
    </citation>
    <scope>NUCLEOTIDE SEQUENCE [LARGE SCALE GENOMIC DNA]</scope>
</reference>
<evidence type="ECO:0000256" key="1">
    <source>
        <dbReference type="SAM" id="MobiDB-lite"/>
    </source>
</evidence>
<sequence length="353" mass="38124">MEKIGNTWDTTATATSGPLPGPRQSNNRAKITAFLDCLQTTEGNLMFYTDSEILCEGEAEMRVRHIESHMTKEQATERGVRIEAWKGNEKADELAGEAAASHEISEAQMGCYRWVLTTSHLVRTRIGRASRYALEALRKKKDWSVGAGTRWNKSSKAKFARMECSALDHASSQNVSRSEASGLLAHRGLPKWPGGPSAPLLGVGAEPPGPASVFDRSDGLGGAACSPAANLEGFVASFAVQGANETEGDDSQVKYTETHVVEHKESTEDSQVKFTEVHVVKHQRSKDDSQVTFTDTHVVEHQGSETIARGDCVEVSREIPEVLYGCGMQGMKSVVFACTLAVVGASAVTPVQE</sequence>
<dbReference type="Proteomes" id="UP001189429">
    <property type="component" value="Unassembled WGS sequence"/>
</dbReference>
<gene>
    <name evidence="2" type="ORF">PCOR1329_LOCUS37100</name>
</gene>
<accession>A0ABN9TA49</accession>
<dbReference type="SUPFAM" id="SSF53098">
    <property type="entry name" value="Ribonuclease H-like"/>
    <property type="match status" value="1"/>
</dbReference>
<feature type="non-terminal residue" evidence="2">
    <location>
        <position position="353"/>
    </location>
</feature>
<dbReference type="InterPro" id="IPR036397">
    <property type="entry name" value="RNaseH_sf"/>
</dbReference>
<protein>
    <submittedName>
        <fullName evidence="2">Uncharacterized protein</fullName>
    </submittedName>
</protein>
<feature type="region of interest" description="Disordered" evidence="1">
    <location>
        <begin position="1"/>
        <end position="26"/>
    </location>
</feature>
<dbReference type="InterPro" id="IPR012337">
    <property type="entry name" value="RNaseH-like_sf"/>
</dbReference>
<feature type="compositionally biased region" description="Polar residues" evidence="1">
    <location>
        <begin position="7"/>
        <end position="16"/>
    </location>
</feature>
<keyword evidence="3" id="KW-1185">Reference proteome</keyword>